<dbReference type="InterPro" id="IPR002372">
    <property type="entry name" value="PQQ_rpt_dom"/>
</dbReference>
<dbReference type="STRING" id="1348114.OM33_02540"/>
<dbReference type="InterPro" id="IPR015943">
    <property type="entry name" value="WD40/YVTN_repeat-like_dom_sf"/>
</dbReference>
<evidence type="ECO:0000313" key="3">
    <source>
        <dbReference type="Proteomes" id="UP000030341"/>
    </source>
</evidence>
<dbReference type="HOGENOM" id="CLU_2036038_0_0_6"/>
<organism evidence="2 3">
    <name type="scientific">Pseudoalteromonas piratica</name>
    <dbReference type="NCBI Taxonomy" id="1348114"/>
    <lineage>
        <taxon>Bacteria</taxon>
        <taxon>Pseudomonadati</taxon>
        <taxon>Pseudomonadota</taxon>
        <taxon>Gammaproteobacteria</taxon>
        <taxon>Alteromonadales</taxon>
        <taxon>Pseudoalteromonadaceae</taxon>
        <taxon>Pseudoalteromonas</taxon>
    </lineage>
</organism>
<dbReference type="SUPFAM" id="SSF50998">
    <property type="entry name" value="Quinoprotein alcohol dehydrogenase-like"/>
    <property type="match status" value="1"/>
</dbReference>
<gene>
    <name evidence="2" type="ORF">OM33_02540</name>
</gene>
<feature type="domain" description="Pyrrolo-quinoline quinone repeat" evidence="1">
    <location>
        <begin position="10"/>
        <end position="75"/>
    </location>
</feature>
<evidence type="ECO:0000259" key="1">
    <source>
        <dbReference type="Pfam" id="PF13360"/>
    </source>
</evidence>
<keyword evidence="3" id="KW-1185">Reference proteome</keyword>
<dbReference type="AlphaFoldDB" id="A0A0A7EBZ5"/>
<reference evidence="2 3" key="1">
    <citation type="submission" date="2014-11" db="EMBL/GenBank/DDBJ databases">
        <title>Complete Genome Sequence of Pseudoalteromonas sp. Strain OCN003 Isolated from Kaneohe Bay, Oahu, Hawaii.</title>
        <authorList>
            <person name="Beurmann S."/>
            <person name="Videau P."/>
            <person name="Ushijima B."/>
            <person name="Smith A.M."/>
            <person name="Aeby G.S."/>
            <person name="Callahan S.M."/>
            <person name="Belcaid M."/>
        </authorList>
    </citation>
    <scope>NUCLEOTIDE SEQUENCE [LARGE SCALE GENOMIC DNA]</scope>
    <source>
        <strain evidence="2 3">OCN003</strain>
    </source>
</reference>
<dbReference type="InterPro" id="IPR011047">
    <property type="entry name" value="Quinoprotein_ADH-like_sf"/>
</dbReference>
<proteinExistence type="predicted"/>
<dbReference type="RefSeq" id="WP_038638347.1">
    <property type="nucleotide sequence ID" value="NZ_CP009888.1"/>
</dbReference>
<dbReference type="EMBL" id="CP009888">
    <property type="protein sequence ID" value="AIY64155.1"/>
    <property type="molecule type" value="Genomic_DNA"/>
</dbReference>
<dbReference type="Gene3D" id="2.130.10.10">
    <property type="entry name" value="YVTN repeat-like/Quinoprotein amine dehydrogenase"/>
    <property type="match status" value="1"/>
</dbReference>
<evidence type="ECO:0000313" key="2">
    <source>
        <dbReference type="EMBL" id="AIY64155.1"/>
    </source>
</evidence>
<dbReference type="Proteomes" id="UP000030341">
    <property type="component" value="Chromosome 1"/>
</dbReference>
<dbReference type="eggNOG" id="COG1520">
    <property type="taxonomic scope" value="Bacteria"/>
</dbReference>
<dbReference type="OrthoDB" id="675304at2"/>
<sequence length="121" mass="12277">MNYLILGMSGYVIAINKEDGNEVWRTKLKSSSITVVSSDHNRVYAASSGHLFCLDKATGEQVWTNPLKGLGYGTCIIDVGSQNASFANSAVSGTVAETAAVTATTAAAIAVSGSASAGDGG</sequence>
<accession>A0A0A7EBZ5</accession>
<name>A0A0A7EBZ5_9GAMM</name>
<dbReference type="KEGG" id="pseo:OM33_02540"/>
<dbReference type="Pfam" id="PF13360">
    <property type="entry name" value="PQQ_2"/>
    <property type="match status" value="1"/>
</dbReference>
<protein>
    <recommendedName>
        <fullName evidence="1">Pyrrolo-quinoline quinone repeat domain-containing protein</fullName>
    </recommendedName>
</protein>